<name>X1B097_9ZZZZ</name>
<dbReference type="EMBL" id="BART01017036">
    <property type="protein sequence ID" value="GAG74802.1"/>
    <property type="molecule type" value="Genomic_DNA"/>
</dbReference>
<accession>X1B097</accession>
<sequence>YEKIIDDKIEQLNSLLLGTEEYLATLTRRGETQRIPEVLENQNQEINRFVEETNKRIGFIKHFKEFLEFKERETIIPQIEKSISKWDGVVAGLSKKLKELSKKF</sequence>
<evidence type="ECO:0000313" key="1">
    <source>
        <dbReference type="EMBL" id="GAG74802.1"/>
    </source>
</evidence>
<protein>
    <submittedName>
        <fullName evidence="1">Uncharacterized protein</fullName>
    </submittedName>
</protein>
<gene>
    <name evidence="1" type="ORF">S01H4_32556</name>
</gene>
<dbReference type="AlphaFoldDB" id="X1B097"/>
<feature type="non-terminal residue" evidence="1">
    <location>
        <position position="1"/>
    </location>
</feature>
<reference evidence="1" key="1">
    <citation type="journal article" date="2014" name="Front. Microbiol.">
        <title>High frequency of phylogenetically diverse reductive dehalogenase-homologous genes in deep subseafloor sedimentary metagenomes.</title>
        <authorList>
            <person name="Kawai M."/>
            <person name="Futagami T."/>
            <person name="Toyoda A."/>
            <person name="Takaki Y."/>
            <person name="Nishi S."/>
            <person name="Hori S."/>
            <person name="Arai W."/>
            <person name="Tsubouchi T."/>
            <person name="Morono Y."/>
            <person name="Uchiyama I."/>
            <person name="Ito T."/>
            <person name="Fujiyama A."/>
            <person name="Inagaki F."/>
            <person name="Takami H."/>
        </authorList>
    </citation>
    <scope>NUCLEOTIDE SEQUENCE</scope>
    <source>
        <strain evidence="1">Expedition CK06-06</strain>
    </source>
</reference>
<proteinExistence type="predicted"/>
<organism evidence="1">
    <name type="scientific">marine sediment metagenome</name>
    <dbReference type="NCBI Taxonomy" id="412755"/>
    <lineage>
        <taxon>unclassified sequences</taxon>
        <taxon>metagenomes</taxon>
        <taxon>ecological metagenomes</taxon>
    </lineage>
</organism>
<comment type="caution">
    <text evidence="1">The sequence shown here is derived from an EMBL/GenBank/DDBJ whole genome shotgun (WGS) entry which is preliminary data.</text>
</comment>